<proteinExistence type="inferred from homology"/>
<reference evidence="2" key="1">
    <citation type="submission" date="2020-09" db="EMBL/GenBank/DDBJ databases">
        <title>A novel bacterium of genus Bacillus, isolated from South China Sea.</title>
        <authorList>
            <person name="Huang H."/>
            <person name="Mo K."/>
            <person name="Hu Y."/>
        </authorList>
    </citation>
    <scope>NUCLEOTIDE SEQUENCE</scope>
    <source>
        <strain evidence="2">IB182487</strain>
    </source>
</reference>
<dbReference type="HAMAP" id="MF_01851">
    <property type="entry name" value="UPF0637"/>
    <property type="match status" value="1"/>
</dbReference>
<dbReference type="PIRSF" id="PIRSF021332">
    <property type="entry name" value="DUF1054"/>
    <property type="match status" value="1"/>
</dbReference>
<gene>
    <name evidence="2" type="ORF">IC621_11780</name>
</gene>
<evidence type="ECO:0000256" key="1">
    <source>
        <dbReference type="HAMAP-Rule" id="MF_01851"/>
    </source>
</evidence>
<accession>A0A926RY78</accession>
<organism evidence="2 3">
    <name type="scientific">Metabacillus arenae</name>
    <dbReference type="NCBI Taxonomy" id="2771434"/>
    <lineage>
        <taxon>Bacteria</taxon>
        <taxon>Bacillati</taxon>
        <taxon>Bacillota</taxon>
        <taxon>Bacilli</taxon>
        <taxon>Bacillales</taxon>
        <taxon>Bacillaceae</taxon>
        <taxon>Metabacillus</taxon>
    </lineage>
</organism>
<comment type="similarity">
    <text evidence="1">Belongs to the UPF0637 family.</text>
</comment>
<dbReference type="Gene3D" id="3.30.930.20">
    <property type="entry name" value="Protein of unknown function DUF1054"/>
    <property type="match status" value="1"/>
</dbReference>
<dbReference type="Pfam" id="PF06335">
    <property type="entry name" value="DUF1054"/>
    <property type="match status" value="1"/>
</dbReference>
<protein>
    <recommendedName>
        <fullName evidence="1">UPF0637 protein IC621_11780</fullName>
    </recommendedName>
</protein>
<dbReference type="InterPro" id="IPR009403">
    <property type="entry name" value="UPF0637"/>
</dbReference>
<sequence>MGFKGFKQKDFNVFKINGLDERMEALIERVRPKLEELGEHFAPTLSAATGEEMFPHVAKHARRSVNPPDDSWVAFANNKRGYKKHPHFQIGLWETHVFVWFAIIYESPIKEEYGKELKKEWGNIKGQIPSDFVWSIDHTVPDAVKQSDLSKEDFDKMFERLQTVKKAELLCGINIPRDDVKKMTGKQFIQKVEDTFQTLLPLYKLAQKAAVSS</sequence>
<keyword evidence="3" id="KW-1185">Reference proteome</keyword>
<dbReference type="EMBL" id="JACXAI010000014">
    <property type="protein sequence ID" value="MBD1380912.1"/>
    <property type="molecule type" value="Genomic_DNA"/>
</dbReference>
<dbReference type="AlphaFoldDB" id="A0A926RY78"/>
<dbReference type="RefSeq" id="WP_191158510.1">
    <property type="nucleotide sequence ID" value="NZ_JACXAI010000014.1"/>
</dbReference>
<dbReference type="SUPFAM" id="SSF142913">
    <property type="entry name" value="YktB/PF0168-like"/>
    <property type="match status" value="1"/>
</dbReference>
<comment type="caution">
    <text evidence="2">The sequence shown here is derived from an EMBL/GenBank/DDBJ whole genome shotgun (WGS) entry which is preliminary data.</text>
</comment>
<dbReference type="InterPro" id="IPR053707">
    <property type="entry name" value="UPF0637_domain_sf"/>
</dbReference>
<dbReference type="Proteomes" id="UP000626844">
    <property type="component" value="Unassembled WGS sequence"/>
</dbReference>
<evidence type="ECO:0000313" key="3">
    <source>
        <dbReference type="Proteomes" id="UP000626844"/>
    </source>
</evidence>
<name>A0A926RY78_9BACI</name>
<evidence type="ECO:0000313" key="2">
    <source>
        <dbReference type="EMBL" id="MBD1380912.1"/>
    </source>
</evidence>